<feature type="non-terminal residue" evidence="1">
    <location>
        <position position="94"/>
    </location>
</feature>
<reference evidence="1" key="1">
    <citation type="journal article" date="2015" name="Nature">
        <title>Complex archaea that bridge the gap between prokaryotes and eukaryotes.</title>
        <authorList>
            <person name="Spang A."/>
            <person name="Saw J.H."/>
            <person name="Jorgensen S.L."/>
            <person name="Zaremba-Niedzwiedzka K."/>
            <person name="Martijn J."/>
            <person name="Lind A.E."/>
            <person name="van Eijk R."/>
            <person name="Schleper C."/>
            <person name="Guy L."/>
            <person name="Ettema T.J."/>
        </authorList>
    </citation>
    <scope>NUCLEOTIDE SEQUENCE</scope>
</reference>
<comment type="caution">
    <text evidence="1">The sequence shown here is derived from an EMBL/GenBank/DDBJ whole genome shotgun (WGS) entry which is preliminary data.</text>
</comment>
<name>A0A0F8Z2U4_9ZZZZ</name>
<proteinExistence type="predicted"/>
<sequence length="94" mass="9855">MADIKRAKDTPEGTFVKVLDDVPDSELTIGDEGIVQDAPEGGKLLLTEELDIPLPLSASTPLEIISPVGAGAKAAAPEAFEQEFETEFGSADEV</sequence>
<protein>
    <submittedName>
        <fullName evidence="1">Uncharacterized protein</fullName>
    </submittedName>
</protein>
<dbReference type="EMBL" id="LAZR01050112">
    <property type="protein sequence ID" value="KKK88087.1"/>
    <property type="molecule type" value="Genomic_DNA"/>
</dbReference>
<organism evidence="1">
    <name type="scientific">marine sediment metagenome</name>
    <dbReference type="NCBI Taxonomy" id="412755"/>
    <lineage>
        <taxon>unclassified sequences</taxon>
        <taxon>metagenomes</taxon>
        <taxon>ecological metagenomes</taxon>
    </lineage>
</organism>
<accession>A0A0F8Z2U4</accession>
<gene>
    <name evidence="1" type="ORF">LCGC14_2746710</name>
</gene>
<dbReference type="AlphaFoldDB" id="A0A0F8Z2U4"/>
<evidence type="ECO:0000313" key="1">
    <source>
        <dbReference type="EMBL" id="KKK88087.1"/>
    </source>
</evidence>